<keyword evidence="2" id="KW-1185">Reference proteome</keyword>
<evidence type="ECO:0000313" key="2">
    <source>
        <dbReference type="Proteomes" id="UP001165541"/>
    </source>
</evidence>
<proteinExistence type="predicted"/>
<comment type="caution">
    <text evidence="1">The sequence shown here is derived from an EMBL/GenBank/DDBJ whole genome shotgun (WGS) entry which is preliminary data.</text>
</comment>
<dbReference type="Pfam" id="PF09487">
    <property type="entry name" value="HrpB2"/>
    <property type="match status" value="1"/>
</dbReference>
<sequence>MEIGAIDAVDTAFSHRLLDQGTPPAPDLQSLSTRFDRLMADVPEATQHNLPHNNDRSTAATEFIRREEELFRQTVNDVQRFIVDAPHMNAREVVMRQMDLTLQVTLVQFQFNAGVYVAQSSKNGLQTLMKNQ</sequence>
<dbReference type="RefSeq" id="WP_251779947.1">
    <property type="nucleotide sequence ID" value="NZ_JAMKFE010000012.1"/>
</dbReference>
<organism evidence="1 2">
    <name type="scientific">Caldimonas mangrovi</name>
    <dbReference type="NCBI Taxonomy" id="2944811"/>
    <lineage>
        <taxon>Bacteria</taxon>
        <taxon>Pseudomonadati</taxon>
        <taxon>Pseudomonadota</taxon>
        <taxon>Betaproteobacteria</taxon>
        <taxon>Burkholderiales</taxon>
        <taxon>Sphaerotilaceae</taxon>
        <taxon>Caldimonas</taxon>
    </lineage>
</organism>
<dbReference type="InterPro" id="IPR013391">
    <property type="entry name" value="T3SS_HrpB2"/>
</dbReference>
<gene>
    <name evidence="1" type="ORF">M8A51_18215</name>
</gene>
<dbReference type="EMBL" id="JAMKFE010000012">
    <property type="protein sequence ID" value="MCM5681466.1"/>
    <property type="molecule type" value="Genomic_DNA"/>
</dbReference>
<protein>
    <submittedName>
        <fullName evidence="1">Uncharacterized protein</fullName>
    </submittedName>
</protein>
<dbReference type="Proteomes" id="UP001165541">
    <property type="component" value="Unassembled WGS sequence"/>
</dbReference>
<name>A0ABT0YTN5_9BURK</name>
<accession>A0ABT0YTN5</accession>
<evidence type="ECO:0000313" key="1">
    <source>
        <dbReference type="EMBL" id="MCM5681466.1"/>
    </source>
</evidence>
<reference evidence="1" key="1">
    <citation type="submission" date="2022-05" db="EMBL/GenBank/DDBJ databases">
        <title>Schlegelella sp. nov., isolated from mangrove soil.</title>
        <authorList>
            <person name="Liu Y."/>
            <person name="Ge X."/>
            <person name="Liu W."/>
        </authorList>
    </citation>
    <scope>NUCLEOTIDE SEQUENCE</scope>
    <source>
        <strain evidence="1">S2-27</strain>
    </source>
</reference>